<dbReference type="GO" id="GO:0009338">
    <property type="term" value="C:exodeoxyribonuclease V complex"/>
    <property type="evidence" value="ECO:0007669"/>
    <property type="project" value="InterPro"/>
</dbReference>
<dbReference type="GO" id="GO:0008854">
    <property type="term" value="F:exodeoxyribonuclease V activity"/>
    <property type="evidence" value="ECO:0007669"/>
    <property type="project" value="UniProtKB-EC"/>
</dbReference>
<evidence type="ECO:0000256" key="3">
    <source>
        <dbReference type="ARBA" id="ARBA00022763"/>
    </source>
</evidence>
<evidence type="ECO:0000256" key="8">
    <source>
        <dbReference type="ARBA" id="ARBA00023125"/>
    </source>
</evidence>
<dbReference type="NCBIfam" id="TIGR01450">
    <property type="entry name" value="recC"/>
    <property type="match status" value="1"/>
</dbReference>
<dbReference type="PANTHER" id="PTHR30591">
    <property type="entry name" value="RECBCD ENZYME SUBUNIT RECC"/>
    <property type="match status" value="1"/>
</dbReference>
<dbReference type="Pfam" id="PF04257">
    <property type="entry name" value="Exonuc_V_gamma"/>
    <property type="match status" value="1"/>
</dbReference>
<dbReference type="Gene3D" id="1.10.10.160">
    <property type="match status" value="1"/>
</dbReference>
<dbReference type="GO" id="GO:0003677">
    <property type="term" value="F:DNA binding"/>
    <property type="evidence" value="ECO:0007669"/>
    <property type="project" value="UniProtKB-KW"/>
</dbReference>
<reference evidence="11" key="1">
    <citation type="submission" date="2015-10" db="EMBL/GenBank/DDBJ databases">
        <authorList>
            <person name="Gilbert D.G."/>
        </authorList>
    </citation>
    <scope>NUCLEOTIDE SEQUENCE</scope>
</reference>
<keyword evidence="9" id="KW-0234">DNA repair</keyword>
<keyword evidence="4 11" id="KW-0378">Hydrolase</keyword>
<dbReference type="Gene3D" id="1.10.10.990">
    <property type="match status" value="1"/>
</dbReference>
<evidence type="ECO:0000256" key="2">
    <source>
        <dbReference type="ARBA" id="ARBA00022741"/>
    </source>
</evidence>
<keyword evidence="3" id="KW-0227">DNA damage</keyword>
<dbReference type="InterPro" id="IPR006697">
    <property type="entry name" value="RecC"/>
</dbReference>
<keyword evidence="2" id="KW-0547">Nucleotide-binding</keyword>
<keyword evidence="5" id="KW-0347">Helicase</keyword>
<evidence type="ECO:0000313" key="11">
    <source>
        <dbReference type="EMBL" id="CUS41365.1"/>
    </source>
</evidence>
<dbReference type="InterPro" id="IPR027417">
    <property type="entry name" value="P-loop_NTPase"/>
</dbReference>
<evidence type="ECO:0000256" key="7">
    <source>
        <dbReference type="ARBA" id="ARBA00022840"/>
    </source>
</evidence>
<sequence length="1153" mass="130923">MFRLYHSNDLDVLKGIMLALMREQPPSPLAREAILVQSQGMAHWLKLQLADGLGIAAQVDFPLPSSYVWTVFNQLKPELPERSHFDKQAMAWKLMRLLPVLVSDPEHGGLFAPVKHYLEHDEQGIKCYQLAHKIADVFDQYLVYRPDWLLAWERGDDKVDDTDVSSQPWQPHLWRALVADSKVLGNSLDHRARLLEQLSDLVGQHPERLASMPKRLFVFGIAALPGSYWQVLNAISDHIDVHFFLLNPCRNFWGDIVDDRRQARILRQQPEAAEYLERGNPLLASWGRLGRDFLTLVHDGAEDGRVTDVEAWVDPAATGLTMLKQVQADILELFDRQALAYGEEALTHSQFKQMVAANDTSVQFVAGHSALREVQRLHDQLLAWLSADATLHPRDIVVMVPDIDLYAPYIDAVFASAPEGQRIPWAIADQSMVSENPLLDSVISLMGLADSRLLLTDVQDWLDVAAIRRRFDIDESELDTLRDWFERAQIRWGLDGNHRQQLGLPNFEQNSWRKGLRQLLLGLMLPDINSKSGDATYWQGDWPVSAVEGNAAELLGKLLSFVDALENWQHFFSQSHNVDEWLSALPQLLNDLYLPDLDDTMTLQRVRDAIERWRQELADAAYDGDLPAAVIKTWFNEQLGQQGGWQRFLTGPVNFCTLMPMRSIPFKIVCMLGMNDQDYPRQVTPIGFDLMVSGKSRRGDRSRRDDDRYLFLEALCSAQEKLYISYRGRDSRENSELQPSVLVSELIDYICDGFCLADCTDLPARKSRDQMHNWLIEELPLQPFSSAVYQPTHPRSVRSHHPLWAAVANVGAQTVDANRAAQAFLTAPLNIPVDLDTRTVAWKDIKEALLKPSAFFLRRRLKADLNLYWQEHTNEEPFNLDGLERYKLRNQLVDQALAGHDANVFEFTQQQQALGHLPVNNIGQVHGEGLVDDVAELIEALQSHLATPAESRSLSIECKALIPNVGLTTTTIEGELQQVFAGRLLHYRVGDIRGSHLLSLWLDLVFIVACDDGSDAGSKITGADIFGYSKKLLEHHVRAPSHAEAVAYVQQCLALYWQHWCEPSDQLPDILWTLLKNDEEKHDKIIVEQLNRDIGEFAQIESQRCLPDLPRQLLDDELRASWLDKWQWLMSPIQAHDTSADGDSGFDKNGGDL</sequence>
<keyword evidence="7" id="KW-0067">ATP-binding</keyword>
<dbReference type="InterPro" id="IPR041500">
    <property type="entry name" value="RecC_C"/>
</dbReference>
<dbReference type="PIRSF" id="PIRSF000980">
    <property type="entry name" value="RecC"/>
    <property type="match status" value="1"/>
</dbReference>
<dbReference type="InterPro" id="IPR011335">
    <property type="entry name" value="Restrct_endonuc-II-like"/>
</dbReference>
<dbReference type="HAMAP" id="MF_01486">
    <property type="entry name" value="RecC"/>
    <property type="match status" value="1"/>
</dbReference>
<evidence type="ECO:0000256" key="5">
    <source>
        <dbReference type="ARBA" id="ARBA00022806"/>
    </source>
</evidence>
<keyword evidence="6" id="KW-0269">Exonuclease</keyword>
<dbReference type="PANTHER" id="PTHR30591:SF1">
    <property type="entry name" value="RECBCD ENZYME SUBUNIT RECC"/>
    <property type="match status" value="1"/>
</dbReference>
<evidence type="ECO:0000256" key="4">
    <source>
        <dbReference type="ARBA" id="ARBA00022801"/>
    </source>
</evidence>
<gene>
    <name evidence="11" type="ORF">MGWOODY_Tha1265</name>
</gene>
<accession>A0A160TAM4</accession>
<keyword evidence="8" id="KW-0238">DNA-binding</keyword>
<organism evidence="11">
    <name type="scientific">hydrothermal vent metagenome</name>
    <dbReference type="NCBI Taxonomy" id="652676"/>
    <lineage>
        <taxon>unclassified sequences</taxon>
        <taxon>metagenomes</taxon>
        <taxon>ecological metagenomes</taxon>
    </lineage>
</organism>
<evidence type="ECO:0000256" key="1">
    <source>
        <dbReference type="ARBA" id="ARBA00022722"/>
    </source>
</evidence>
<dbReference type="SUPFAM" id="SSF52540">
    <property type="entry name" value="P-loop containing nucleoside triphosphate hydrolases"/>
    <property type="match status" value="2"/>
</dbReference>
<dbReference type="GO" id="GO:0006281">
    <property type="term" value="P:DNA repair"/>
    <property type="evidence" value="ECO:0007669"/>
    <property type="project" value="UniProtKB-KW"/>
</dbReference>
<dbReference type="Pfam" id="PF17946">
    <property type="entry name" value="RecC_C"/>
    <property type="match status" value="1"/>
</dbReference>
<protein>
    <submittedName>
        <fullName evidence="11">Exodeoxyribonuclease V gamma chain</fullName>
        <ecNumber evidence="11">3.1.11.5</ecNumber>
    </submittedName>
</protein>
<dbReference type="GO" id="GO:0006310">
    <property type="term" value="P:DNA recombination"/>
    <property type="evidence" value="ECO:0007669"/>
    <property type="project" value="TreeGrafter"/>
</dbReference>
<proteinExistence type="inferred from homology"/>
<dbReference type="Gene3D" id="3.40.50.10930">
    <property type="match status" value="1"/>
</dbReference>
<name>A0A160TAM4_9ZZZZ</name>
<dbReference type="Gene3D" id="3.40.50.300">
    <property type="entry name" value="P-loop containing nucleotide triphosphate hydrolases"/>
    <property type="match status" value="2"/>
</dbReference>
<dbReference type="InterPro" id="IPR013986">
    <property type="entry name" value="DExx_box_DNA_helicase_dom_sf"/>
</dbReference>
<evidence type="ECO:0000259" key="10">
    <source>
        <dbReference type="Pfam" id="PF17946"/>
    </source>
</evidence>
<keyword evidence="1" id="KW-0540">Nuclease</keyword>
<evidence type="ECO:0000256" key="6">
    <source>
        <dbReference type="ARBA" id="ARBA00022839"/>
    </source>
</evidence>
<dbReference type="EMBL" id="CZQC01000039">
    <property type="protein sequence ID" value="CUS41365.1"/>
    <property type="molecule type" value="Genomic_DNA"/>
</dbReference>
<dbReference type="AlphaFoldDB" id="A0A160TAM4"/>
<dbReference type="GO" id="GO:0004386">
    <property type="term" value="F:helicase activity"/>
    <property type="evidence" value="ECO:0007669"/>
    <property type="project" value="UniProtKB-KW"/>
</dbReference>
<dbReference type="GO" id="GO:0005524">
    <property type="term" value="F:ATP binding"/>
    <property type="evidence" value="ECO:0007669"/>
    <property type="project" value="UniProtKB-KW"/>
</dbReference>
<dbReference type="EC" id="3.1.11.5" evidence="11"/>
<evidence type="ECO:0000256" key="9">
    <source>
        <dbReference type="ARBA" id="ARBA00023204"/>
    </source>
</evidence>
<dbReference type="SUPFAM" id="SSF52980">
    <property type="entry name" value="Restriction endonuclease-like"/>
    <property type="match status" value="1"/>
</dbReference>
<feature type="domain" description="RecC C-terminal" evidence="10">
    <location>
        <begin position="838"/>
        <end position="1077"/>
    </location>
</feature>